<dbReference type="InterPro" id="IPR001214">
    <property type="entry name" value="SET_dom"/>
</dbReference>
<name>A0AAV5RRK0_MAUHU</name>
<dbReference type="InterPro" id="IPR046341">
    <property type="entry name" value="SET_dom_sf"/>
</dbReference>
<comment type="caution">
    <text evidence="2">The sequence shown here is derived from an EMBL/GenBank/DDBJ whole genome shotgun (WGS) entry which is preliminary data.</text>
</comment>
<evidence type="ECO:0000313" key="2">
    <source>
        <dbReference type="EMBL" id="GMM54174.1"/>
    </source>
</evidence>
<dbReference type="EMBL" id="BTGD01000001">
    <property type="protein sequence ID" value="GMM54174.1"/>
    <property type="molecule type" value="Genomic_DNA"/>
</dbReference>
<organism evidence="2 3">
    <name type="scientific">Maudiozyma humilis</name>
    <name type="common">Sour dough yeast</name>
    <name type="synonym">Kazachstania humilis</name>
    <dbReference type="NCBI Taxonomy" id="51915"/>
    <lineage>
        <taxon>Eukaryota</taxon>
        <taxon>Fungi</taxon>
        <taxon>Dikarya</taxon>
        <taxon>Ascomycota</taxon>
        <taxon>Saccharomycotina</taxon>
        <taxon>Saccharomycetes</taxon>
        <taxon>Saccharomycetales</taxon>
        <taxon>Saccharomycetaceae</taxon>
        <taxon>Maudiozyma</taxon>
    </lineage>
</organism>
<keyword evidence="3" id="KW-1185">Reference proteome</keyword>
<dbReference type="AlphaFoldDB" id="A0AAV5RRK0"/>
<dbReference type="Proteomes" id="UP001377567">
    <property type="component" value="Unassembled WGS sequence"/>
</dbReference>
<evidence type="ECO:0000259" key="1">
    <source>
        <dbReference type="PROSITE" id="PS50280"/>
    </source>
</evidence>
<reference evidence="2 3" key="1">
    <citation type="journal article" date="2023" name="Elife">
        <title>Identification of key yeast species and microbe-microbe interactions impacting larval growth of Drosophila in the wild.</title>
        <authorList>
            <person name="Mure A."/>
            <person name="Sugiura Y."/>
            <person name="Maeda R."/>
            <person name="Honda K."/>
            <person name="Sakurai N."/>
            <person name="Takahashi Y."/>
            <person name="Watada M."/>
            <person name="Katoh T."/>
            <person name="Gotoh A."/>
            <person name="Gotoh Y."/>
            <person name="Taniguchi I."/>
            <person name="Nakamura K."/>
            <person name="Hayashi T."/>
            <person name="Katayama T."/>
            <person name="Uemura T."/>
            <person name="Hattori Y."/>
        </authorList>
    </citation>
    <scope>NUCLEOTIDE SEQUENCE [LARGE SCALE GENOMIC DNA]</scope>
    <source>
        <strain evidence="2 3">KH-74</strain>
    </source>
</reference>
<gene>
    <name evidence="2" type="ORF">DAKH74_007900</name>
</gene>
<accession>A0AAV5RRK0</accession>
<evidence type="ECO:0000313" key="3">
    <source>
        <dbReference type="Proteomes" id="UP001377567"/>
    </source>
</evidence>
<dbReference type="PROSITE" id="PS50280">
    <property type="entry name" value="SET"/>
    <property type="match status" value="1"/>
</dbReference>
<dbReference type="Gene3D" id="3.90.1410.10">
    <property type="entry name" value="set domain protein methyltransferase, domain 1"/>
    <property type="match status" value="1"/>
</dbReference>
<proteinExistence type="predicted"/>
<feature type="domain" description="SET" evidence="1">
    <location>
        <begin position="18"/>
        <end position="283"/>
    </location>
</feature>
<dbReference type="SUPFAM" id="SSF82199">
    <property type="entry name" value="SET domain"/>
    <property type="match status" value="1"/>
</dbReference>
<sequence>MECFYQWYKDHNAVVTDPNVILSKSDLADPSSGYGLYALPDITDEGKSTKDRENDEGILLRIPKNAAFDINTIDAIIHDADMYTTPAQSERTLGKVKEAFKHLMENPKTEEFLSEATILAFYFLLFHFIKEDYEIPALFRQYLDNVLVVTEINNPITRPHEYIPLYRQYPTLLGDELVILYFTSYLENELGIDIEKSEKTIRQIYAAITSRTLEIPHEISEESNDFTTSTTLVPILDFINHSSEMPWCAFDVDRKSADIILKYKNLEPFRNNNNKQELFIQYSDIIEYTSFNFTYGFVPVVPDTSVCYFNLSLQRSLLDKRTRLYYKWFNINPVIQFYKEGIHGKWKINLTHEKFIELLLPFMKDSHIDEQGSWLYNPNAYNTFAEYHSKLDPDENIEDLRTLYRSNIRADEHSAGDIMHFPQLAWTLRYSEGERNVLKKRVSKSEAIDYIKELPEDDLEDTFEAFKKFLTEYANYRDQVIVKFVESIISVEDKDQKAGRQSFLDLCQVERAVLGNIQDIQVKMILEETTKSLDNVPLPPPINVSLDEEEEDIAPEFSEGDSNTNGDEPYDEDNFTDFLDEEYSMLSLFFNR</sequence>
<protein>
    <submittedName>
        <fullName evidence="2">Cytochrome c lysine N-methyltransferase</fullName>
    </submittedName>
</protein>